<dbReference type="CDD" id="cd01449">
    <property type="entry name" value="TST_Repeat_2"/>
    <property type="match status" value="1"/>
</dbReference>
<evidence type="ECO:0000256" key="1">
    <source>
        <dbReference type="ARBA" id="ARBA00022679"/>
    </source>
</evidence>
<dbReference type="CDD" id="cd01448">
    <property type="entry name" value="TST_Repeat_1"/>
    <property type="match status" value="1"/>
</dbReference>
<comment type="caution">
    <text evidence="4">The sequence shown here is derived from an EMBL/GenBank/DDBJ whole genome shotgun (WGS) entry which is preliminary data.</text>
</comment>
<dbReference type="Pfam" id="PF00581">
    <property type="entry name" value="Rhodanese"/>
    <property type="match status" value="2"/>
</dbReference>
<organism evidence="4 5">
    <name type="scientific">Dyella soli</name>
    <dbReference type="NCBI Taxonomy" id="522319"/>
    <lineage>
        <taxon>Bacteria</taxon>
        <taxon>Pseudomonadati</taxon>
        <taxon>Pseudomonadota</taxon>
        <taxon>Gammaproteobacteria</taxon>
        <taxon>Lysobacterales</taxon>
        <taxon>Rhodanobacteraceae</taxon>
        <taxon>Dyella</taxon>
    </lineage>
</organism>
<dbReference type="PANTHER" id="PTHR11364">
    <property type="entry name" value="THIOSULFATE SULFERTANSFERASE"/>
    <property type="match status" value="1"/>
</dbReference>
<dbReference type="GO" id="GO:0004792">
    <property type="term" value="F:thiosulfate-cyanide sulfurtransferase activity"/>
    <property type="evidence" value="ECO:0007669"/>
    <property type="project" value="TreeGrafter"/>
</dbReference>
<evidence type="ECO:0000313" key="4">
    <source>
        <dbReference type="EMBL" id="TCI10588.1"/>
    </source>
</evidence>
<dbReference type="AlphaFoldDB" id="A0A4R0YUQ6"/>
<dbReference type="SMART" id="SM00450">
    <property type="entry name" value="RHOD"/>
    <property type="match status" value="2"/>
</dbReference>
<sequence>MTLRTTLVDVDELAAMPVGAVLVVDCRFELMAPGSGQRDVAKGERDYRAGHIPGAVYASLDRELSDLSRQAEGLGRHPLPLESAFSEVLSRWGWRPGLQVVCYDAAGGSLAAARLWWLLRLAGVGEAAVLDGGYPAWVAAGKPVEAGEVTREPGQMAVHFDASQYLVDHAGLLGAPERLLLDARAAPRYRGEVEPIDRVGGHVPGALNRPFAENLAADGRFKPADALRQEFLALLGSHAPTDVVHMCGSGVTACHNLLAMEHAGLPGSRLYAPSWSGWVSDPARPVATG</sequence>
<dbReference type="Gene3D" id="3.40.250.10">
    <property type="entry name" value="Rhodanese-like domain"/>
    <property type="match status" value="2"/>
</dbReference>
<dbReference type="InterPro" id="IPR001763">
    <property type="entry name" value="Rhodanese-like_dom"/>
</dbReference>
<evidence type="ECO:0000259" key="3">
    <source>
        <dbReference type="PROSITE" id="PS50206"/>
    </source>
</evidence>
<dbReference type="Proteomes" id="UP000291822">
    <property type="component" value="Unassembled WGS sequence"/>
</dbReference>
<dbReference type="EMBL" id="SJTG01000002">
    <property type="protein sequence ID" value="TCI10588.1"/>
    <property type="molecule type" value="Genomic_DNA"/>
</dbReference>
<dbReference type="RefSeq" id="WP_131408749.1">
    <property type="nucleotide sequence ID" value="NZ_SJTG01000002.1"/>
</dbReference>
<dbReference type="InterPro" id="IPR045078">
    <property type="entry name" value="TST/MPST-like"/>
</dbReference>
<reference evidence="4 5" key="1">
    <citation type="submission" date="2019-02" db="EMBL/GenBank/DDBJ databases">
        <title>Dyella amyloliquefaciens sp. nov., isolated from forest soil.</title>
        <authorList>
            <person name="Gao Z.-H."/>
            <person name="Qiu L.-H."/>
        </authorList>
    </citation>
    <scope>NUCLEOTIDE SEQUENCE [LARGE SCALE GENOMIC DNA]</scope>
    <source>
        <strain evidence="4 5">KACC 12747</strain>
    </source>
</reference>
<name>A0A4R0YUQ6_9GAMM</name>
<dbReference type="PANTHER" id="PTHR11364:SF27">
    <property type="entry name" value="SULFURTRANSFERASE"/>
    <property type="match status" value="1"/>
</dbReference>
<dbReference type="InterPro" id="IPR036873">
    <property type="entry name" value="Rhodanese-like_dom_sf"/>
</dbReference>
<evidence type="ECO:0000256" key="2">
    <source>
        <dbReference type="ARBA" id="ARBA00022737"/>
    </source>
</evidence>
<dbReference type="PROSITE" id="PS50206">
    <property type="entry name" value="RHODANESE_3"/>
    <property type="match status" value="2"/>
</dbReference>
<feature type="domain" description="Rhodanese" evidence="3">
    <location>
        <begin position="174"/>
        <end position="287"/>
    </location>
</feature>
<evidence type="ECO:0000313" key="5">
    <source>
        <dbReference type="Proteomes" id="UP000291822"/>
    </source>
</evidence>
<protein>
    <submittedName>
        <fullName evidence="4">Sulfurtransferase</fullName>
    </submittedName>
</protein>
<dbReference type="SUPFAM" id="SSF52821">
    <property type="entry name" value="Rhodanese/Cell cycle control phosphatase"/>
    <property type="match status" value="2"/>
</dbReference>
<keyword evidence="5" id="KW-1185">Reference proteome</keyword>
<keyword evidence="2" id="KW-0677">Repeat</keyword>
<accession>A0A4R0YUQ6</accession>
<feature type="domain" description="Rhodanese" evidence="3">
    <location>
        <begin position="17"/>
        <end position="146"/>
    </location>
</feature>
<keyword evidence="1 4" id="KW-0808">Transferase</keyword>
<gene>
    <name evidence="4" type="ORF">EZM97_17130</name>
</gene>
<proteinExistence type="predicted"/>